<dbReference type="RefSeq" id="WP_194370780.1">
    <property type="nucleotide sequence ID" value="NZ_CP063767.1"/>
</dbReference>
<keyword evidence="4" id="KW-1185">Reference proteome</keyword>
<evidence type="ECO:0000313" key="3">
    <source>
        <dbReference type="EMBL" id="QOY60387.1"/>
    </source>
</evidence>
<dbReference type="EMBL" id="CP063767">
    <property type="protein sequence ID" value="QOY60387.1"/>
    <property type="molecule type" value="Genomic_DNA"/>
</dbReference>
<dbReference type="KEGG" id="tio:INP52_08250"/>
<reference evidence="3 4" key="1">
    <citation type="submission" date="2020-10" db="EMBL/GenBank/DDBJ databases">
        <title>Olsenella immobilis sp.nov., isolated from the mud in a fermentation cellar used for the production of Chinese strong-flavoured liquor.</title>
        <authorList>
            <person name="Lu L."/>
        </authorList>
    </citation>
    <scope>NUCLEOTIDE SEQUENCE [LARGE SCALE GENOMIC DNA]</scope>
    <source>
        <strain evidence="3 4">LZLJ-2</strain>
    </source>
</reference>
<dbReference type="Pfam" id="PF12873">
    <property type="entry name" value="DUF3825"/>
    <property type="match status" value="1"/>
</dbReference>
<dbReference type="InterPro" id="IPR024437">
    <property type="entry name" value="DUF3825"/>
</dbReference>
<feature type="compositionally biased region" description="Low complexity" evidence="1">
    <location>
        <begin position="87"/>
        <end position="101"/>
    </location>
</feature>
<dbReference type="Proteomes" id="UP000593735">
    <property type="component" value="Chromosome"/>
</dbReference>
<evidence type="ECO:0000259" key="2">
    <source>
        <dbReference type="Pfam" id="PF12873"/>
    </source>
</evidence>
<dbReference type="AlphaFoldDB" id="A0A7S7M7X9"/>
<protein>
    <submittedName>
        <fullName evidence="3">DUF3825 domain-containing protein</fullName>
    </submittedName>
</protein>
<feature type="domain" description="DUF3825" evidence="2">
    <location>
        <begin position="423"/>
        <end position="504"/>
    </location>
</feature>
<name>A0A7S7M7X9_9ACTN</name>
<feature type="compositionally biased region" description="Basic and acidic residues" evidence="1">
    <location>
        <begin position="240"/>
        <end position="259"/>
    </location>
</feature>
<organism evidence="3 4">
    <name type="scientific">Thermophilibacter immobilis</name>
    <dbReference type="NCBI Taxonomy" id="2779519"/>
    <lineage>
        <taxon>Bacteria</taxon>
        <taxon>Bacillati</taxon>
        <taxon>Actinomycetota</taxon>
        <taxon>Coriobacteriia</taxon>
        <taxon>Coriobacteriales</taxon>
        <taxon>Atopobiaceae</taxon>
        <taxon>Thermophilibacter</taxon>
    </lineage>
</organism>
<gene>
    <name evidence="3" type="ORF">INP52_08250</name>
</gene>
<feature type="compositionally biased region" description="Polar residues" evidence="1">
    <location>
        <begin position="263"/>
        <end position="274"/>
    </location>
</feature>
<feature type="compositionally biased region" description="Basic residues" evidence="1">
    <location>
        <begin position="102"/>
        <end position="116"/>
    </location>
</feature>
<evidence type="ECO:0000313" key="4">
    <source>
        <dbReference type="Proteomes" id="UP000593735"/>
    </source>
</evidence>
<accession>A0A7S7M7X9</accession>
<proteinExistence type="predicted"/>
<feature type="region of interest" description="Disordered" evidence="1">
    <location>
        <begin position="85"/>
        <end position="284"/>
    </location>
</feature>
<evidence type="ECO:0000256" key="1">
    <source>
        <dbReference type="SAM" id="MobiDB-lite"/>
    </source>
</evidence>
<sequence length="602" mass="63463">MPTITPGNRLYLYQLLSNELGVGAQTALARVEEVLAKDDLAPADLGFADTRSLCEALPEFLRVTAFKKGYVYATVHACEDYDRALEGPANGASSKSAANGKPWKRRKEAKGLRPVKPRPTEKPKEATPSTPEALSEPQRIAEPKPSHEFGSVPGAEQSEAEPKPDIGFGSEAEPEGEPKPEAAGASATALEPALVADPTSATQTEPAAASEPKPEGEPRRAPVFGSPEPSISLTITYVPEQKEGEAEPKPAAARVDEPATAHTARSSMPSTTHAPSGPPQDFHAEVRSPNEQLSLLYQLLPPTVDPLTTLEEDFRVARSTHTLEGTRSEVTFPLRFLRADGSTPVTATLRRSVKAQGGKFWSLASVDGADPDEVGLEGLAPRPAGAWAAFLPQRKLPVDAVDPERALTQTVSLGPWDEALQDLASLAAPEDWGADRSVLRAYLIMTFARVQAQGLLAVAPDGSRAEFDTGLLTSAGAAVYARLEPLDGDIPWELAAFATGGSARPARYATSLAQVTLDSSLPAPAFAAAPLVERSPRTATCAYDAIADDVRLLVPADDGRALALAATPSGYEVAATLELADAYACARVVSAEQPSWLTAGLA</sequence>